<proteinExistence type="predicted"/>
<dbReference type="RefSeq" id="WP_183955679.1">
    <property type="nucleotide sequence ID" value="NZ_JACIEB010000005.1"/>
</dbReference>
<reference evidence="1 2" key="1">
    <citation type="submission" date="2020-08" db="EMBL/GenBank/DDBJ databases">
        <title>Genomic Encyclopedia of Type Strains, Phase IV (KMG-IV): sequencing the most valuable type-strain genomes for metagenomic binning, comparative biology and taxonomic classification.</title>
        <authorList>
            <person name="Goeker M."/>
        </authorList>
    </citation>
    <scope>NUCLEOTIDE SEQUENCE [LARGE SCALE GENOMIC DNA]</scope>
    <source>
        <strain evidence="1 2">DSM 29348</strain>
    </source>
</reference>
<comment type="caution">
    <text evidence="1">The sequence shown here is derived from an EMBL/GenBank/DDBJ whole genome shotgun (WGS) entry which is preliminary data.</text>
</comment>
<keyword evidence="2" id="KW-1185">Reference proteome</keyword>
<accession>A0A7W6DJQ7</accession>
<sequence>MSITILISNALAPLLLMLSPLSVVSVALVRDCPEWRPEAKARKAAAGSARATADLPCEQPPFMLM</sequence>
<dbReference type="AlphaFoldDB" id="A0A7W6DJQ7"/>
<protein>
    <submittedName>
        <fullName evidence="1">Uncharacterized protein</fullName>
    </submittedName>
</protein>
<name>A0A7W6DJQ7_9SPHN</name>
<gene>
    <name evidence="1" type="ORF">GGR44_002267</name>
</gene>
<dbReference type="EMBL" id="JACIEB010000005">
    <property type="protein sequence ID" value="MBB3982601.1"/>
    <property type="molecule type" value="Genomic_DNA"/>
</dbReference>
<organism evidence="1 2">
    <name type="scientific">Sphingobium fontiphilum</name>
    <dbReference type="NCBI Taxonomy" id="944425"/>
    <lineage>
        <taxon>Bacteria</taxon>
        <taxon>Pseudomonadati</taxon>
        <taxon>Pseudomonadota</taxon>
        <taxon>Alphaproteobacteria</taxon>
        <taxon>Sphingomonadales</taxon>
        <taxon>Sphingomonadaceae</taxon>
        <taxon>Sphingobium</taxon>
    </lineage>
</organism>
<evidence type="ECO:0000313" key="1">
    <source>
        <dbReference type="EMBL" id="MBB3982601.1"/>
    </source>
</evidence>
<evidence type="ECO:0000313" key="2">
    <source>
        <dbReference type="Proteomes" id="UP000552757"/>
    </source>
</evidence>
<dbReference type="Proteomes" id="UP000552757">
    <property type="component" value="Unassembled WGS sequence"/>
</dbReference>